<reference evidence="9 10" key="2">
    <citation type="submission" date="2020-02" db="EMBL/GenBank/DDBJ databases">
        <title>Genome sequences of Thiorhodococcus mannitoliphagus and Thiorhodococcus minor, purple sulfur photosynthetic bacteria in the gammaproteobacterial family, Chromatiaceae.</title>
        <authorList>
            <person name="Aviles F.A."/>
            <person name="Meyer T.E."/>
            <person name="Kyndt J.A."/>
        </authorList>
    </citation>
    <scope>NUCLEOTIDE SEQUENCE [LARGE SCALE GENOMIC DNA]</scope>
    <source>
        <strain evidence="9 10">DSM 18266</strain>
    </source>
</reference>
<feature type="transmembrane region" description="Helical" evidence="7">
    <location>
        <begin position="205"/>
        <end position="233"/>
    </location>
</feature>
<feature type="transmembrane region" description="Helical" evidence="7">
    <location>
        <begin position="26"/>
        <end position="44"/>
    </location>
</feature>
<evidence type="ECO:0000256" key="7">
    <source>
        <dbReference type="SAM" id="Phobius"/>
    </source>
</evidence>
<dbReference type="PANTHER" id="PTHR30625">
    <property type="entry name" value="PROTEIN TOLQ"/>
    <property type="match status" value="1"/>
</dbReference>
<feature type="transmembrane region" description="Helical" evidence="7">
    <location>
        <begin position="64"/>
        <end position="84"/>
    </location>
</feature>
<comment type="subcellular location">
    <subcellularLocation>
        <location evidence="1">Cell membrane</location>
        <topology evidence="1">Multi-pass membrane protein</topology>
    </subcellularLocation>
    <subcellularLocation>
        <location evidence="6">Membrane</location>
        <topology evidence="6">Multi-pass membrane protein</topology>
    </subcellularLocation>
</comment>
<comment type="similarity">
    <text evidence="6">Belongs to the exbB/tolQ family.</text>
</comment>
<gene>
    <name evidence="9" type="ORF">G3480_12015</name>
</gene>
<evidence type="ECO:0000256" key="3">
    <source>
        <dbReference type="ARBA" id="ARBA00022692"/>
    </source>
</evidence>
<proteinExistence type="inferred from homology"/>
<dbReference type="EMBL" id="JAAIJR010000043">
    <property type="protein sequence ID" value="NEX21028.1"/>
    <property type="molecule type" value="Genomic_DNA"/>
</dbReference>
<evidence type="ECO:0000256" key="1">
    <source>
        <dbReference type="ARBA" id="ARBA00004651"/>
    </source>
</evidence>
<evidence type="ECO:0000313" key="10">
    <source>
        <dbReference type="Proteomes" id="UP000471640"/>
    </source>
</evidence>
<accession>A0A6P1DSH1</accession>
<dbReference type="InterPro" id="IPR002898">
    <property type="entry name" value="MotA_ExbB_proton_chnl"/>
</dbReference>
<feature type="domain" description="MotA/TolQ/ExbB proton channel" evidence="8">
    <location>
        <begin position="154"/>
        <end position="241"/>
    </location>
</feature>
<protein>
    <submittedName>
        <fullName evidence="9">MotA/TolQ/ExbB proton channel family protein</fullName>
    </submittedName>
</protein>
<dbReference type="GO" id="GO:0017038">
    <property type="term" value="P:protein import"/>
    <property type="evidence" value="ECO:0007669"/>
    <property type="project" value="TreeGrafter"/>
</dbReference>
<keyword evidence="5 7" id="KW-0472">Membrane</keyword>
<dbReference type="RefSeq" id="WP_164654133.1">
    <property type="nucleotide sequence ID" value="NZ_JAAIJR010000043.1"/>
</dbReference>
<dbReference type="PANTHER" id="PTHR30625:SF11">
    <property type="entry name" value="MOTA_TOLQ_EXBB PROTON CHANNEL DOMAIN-CONTAINING PROTEIN"/>
    <property type="match status" value="1"/>
</dbReference>
<evidence type="ECO:0000256" key="2">
    <source>
        <dbReference type="ARBA" id="ARBA00022475"/>
    </source>
</evidence>
<dbReference type="AlphaFoldDB" id="A0A6P1DSH1"/>
<sequence length="258" mass="28458">MTDSAAPPILARAGGLFSERQITRPLVVAILITVPSYLTLFRLLDPAILPQELGRYLGNGYCQLMIAVFFTTLLYGLLQYLGLLDEHRHLQRWLGLGSGPQSTRLHGWIGFLSGRRHQDADGVPAALQRWYGKTQAREDFVHLSDYVLTVRGLQHQHNFAPIGFAIWVLPLLGFIGTVIGITQAIGGLEQSVGTSEIAGDGLGSVLGGLSFAFDTTFVGLVLVIPVMLLLLTLRTRAQKLDMVYYQMLLDRLFHETAD</sequence>
<comment type="caution">
    <text evidence="9">The sequence shown here is derived from an EMBL/GenBank/DDBJ whole genome shotgun (WGS) entry which is preliminary data.</text>
</comment>
<keyword evidence="2" id="KW-1003">Cell membrane</keyword>
<organism evidence="9 10">
    <name type="scientific">Thiorhodococcus mannitoliphagus</name>
    <dbReference type="NCBI Taxonomy" id="329406"/>
    <lineage>
        <taxon>Bacteria</taxon>
        <taxon>Pseudomonadati</taxon>
        <taxon>Pseudomonadota</taxon>
        <taxon>Gammaproteobacteria</taxon>
        <taxon>Chromatiales</taxon>
        <taxon>Chromatiaceae</taxon>
        <taxon>Thiorhodococcus</taxon>
    </lineage>
</organism>
<dbReference type="Pfam" id="PF01618">
    <property type="entry name" value="MotA_ExbB"/>
    <property type="match status" value="1"/>
</dbReference>
<keyword evidence="3 7" id="KW-0812">Transmembrane</keyword>
<keyword evidence="6" id="KW-0653">Protein transport</keyword>
<reference evidence="10" key="1">
    <citation type="journal article" date="2020" name="Microbiol. Resour. Announc.">
        <title>Draft Genome Sequences of Thiorhodococcus mannitoliphagus and Thiorhodococcus minor, Purple Sulfur Photosynthetic Bacteria in the Gammaproteobacterial Family Chromatiaceae.</title>
        <authorList>
            <person name="Aviles F.A."/>
            <person name="Meyer T.E."/>
            <person name="Kyndt J.A."/>
        </authorList>
    </citation>
    <scope>NUCLEOTIDE SEQUENCE [LARGE SCALE GENOMIC DNA]</scope>
    <source>
        <strain evidence="10">DSM 18266</strain>
    </source>
</reference>
<evidence type="ECO:0000259" key="8">
    <source>
        <dbReference type="Pfam" id="PF01618"/>
    </source>
</evidence>
<keyword evidence="4 7" id="KW-1133">Transmembrane helix</keyword>
<evidence type="ECO:0000256" key="6">
    <source>
        <dbReference type="RuleBase" id="RU004057"/>
    </source>
</evidence>
<keyword evidence="10" id="KW-1185">Reference proteome</keyword>
<dbReference type="InterPro" id="IPR050790">
    <property type="entry name" value="ExbB/TolQ_transport"/>
</dbReference>
<feature type="transmembrane region" description="Helical" evidence="7">
    <location>
        <begin position="164"/>
        <end position="185"/>
    </location>
</feature>
<evidence type="ECO:0000313" key="9">
    <source>
        <dbReference type="EMBL" id="NEX21028.1"/>
    </source>
</evidence>
<name>A0A6P1DSH1_9GAMM</name>
<keyword evidence="6" id="KW-0813">Transport</keyword>
<dbReference type="Proteomes" id="UP000471640">
    <property type="component" value="Unassembled WGS sequence"/>
</dbReference>
<dbReference type="GO" id="GO:0005886">
    <property type="term" value="C:plasma membrane"/>
    <property type="evidence" value="ECO:0007669"/>
    <property type="project" value="UniProtKB-SubCell"/>
</dbReference>
<evidence type="ECO:0000256" key="5">
    <source>
        <dbReference type="ARBA" id="ARBA00023136"/>
    </source>
</evidence>
<evidence type="ECO:0000256" key="4">
    <source>
        <dbReference type="ARBA" id="ARBA00022989"/>
    </source>
</evidence>